<dbReference type="Pfam" id="PF00583">
    <property type="entry name" value="Acetyltransf_1"/>
    <property type="match status" value="1"/>
</dbReference>
<organism evidence="4 5">
    <name type="scientific">Streptomyces mesophilus</name>
    <dbReference type="NCBI Taxonomy" id="1775132"/>
    <lineage>
        <taxon>Bacteria</taxon>
        <taxon>Bacillati</taxon>
        <taxon>Actinomycetota</taxon>
        <taxon>Actinomycetes</taxon>
        <taxon>Kitasatosporales</taxon>
        <taxon>Streptomycetaceae</taxon>
        <taxon>Streptomyces</taxon>
    </lineage>
</organism>
<dbReference type="InterPro" id="IPR050832">
    <property type="entry name" value="Bact_Acetyltransf"/>
</dbReference>
<dbReference type="GO" id="GO:0016747">
    <property type="term" value="F:acyltransferase activity, transferring groups other than amino-acyl groups"/>
    <property type="evidence" value="ECO:0007669"/>
    <property type="project" value="InterPro"/>
</dbReference>
<accession>A0A6G4XRG6</accession>
<dbReference type="PROSITE" id="PS51186">
    <property type="entry name" value="GNAT"/>
    <property type="match status" value="1"/>
</dbReference>
<keyword evidence="5" id="KW-1185">Reference proteome</keyword>
<reference evidence="4 5" key="1">
    <citation type="submission" date="2020-02" db="EMBL/GenBank/DDBJ databases">
        <title>Whole-genome analyses of novel actinobacteria.</title>
        <authorList>
            <person name="Sahin N."/>
            <person name="Tokatli A."/>
        </authorList>
    </citation>
    <scope>NUCLEOTIDE SEQUENCE [LARGE SCALE GENOMIC DNA]</scope>
    <source>
        <strain evidence="4 5">YC504</strain>
    </source>
</reference>
<dbReference type="RefSeq" id="WP_165335226.1">
    <property type="nucleotide sequence ID" value="NZ_JAAKZW010000171.1"/>
</dbReference>
<evidence type="ECO:0000313" key="5">
    <source>
        <dbReference type="Proteomes" id="UP000481109"/>
    </source>
</evidence>
<keyword evidence="1 4" id="KW-0808">Transferase</keyword>
<evidence type="ECO:0000259" key="3">
    <source>
        <dbReference type="PROSITE" id="PS51186"/>
    </source>
</evidence>
<dbReference type="Proteomes" id="UP000481109">
    <property type="component" value="Unassembled WGS sequence"/>
</dbReference>
<keyword evidence="2" id="KW-0012">Acyltransferase</keyword>
<dbReference type="CDD" id="cd04301">
    <property type="entry name" value="NAT_SF"/>
    <property type="match status" value="1"/>
</dbReference>
<evidence type="ECO:0000256" key="1">
    <source>
        <dbReference type="ARBA" id="ARBA00022679"/>
    </source>
</evidence>
<sequence>MILDRLTPVDGALPGALLTEVTELYAANRQFFALSGDFPDPDDIRIGQVATELARDLRHPDTEVLLARGEGRLTGIAITLAHHPDPADPDPWIGLLMVAPQRQGYGRRLAQLVEDRFRADGRKAVKLAVLQNNPRAMAFWSALGYLVIGQREDRRRNRPCAILRKEL</sequence>
<evidence type="ECO:0000313" key="4">
    <source>
        <dbReference type="EMBL" id="NGO79792.1"/>
    </source>
</evidence>
<feature type="domain" description="N-acetyltransferase" evidence="3">
    <location>
        <begin position="16"/>
        <end position="167"/>
    </location>
</feature>
<comment type="caution">
    <text evidence="4">The sequence shown here is derived from an EMBL/GenBank/DDBJ whole genome shotgun (WGS) entry which is preliminary data.</text>
</comment>
<dbReference type="PANTHER" id="PTHR43877">
    <property type="entry name" value="AMINOALKYLPHOSPHONATE N-ACETYLTRANSFERASE-RELATED-RELATED"/>
    <property type="match status" value="1"/>
</dbReference>
<dbReference type="InterPro" id="IPR016181">
    <property type="entry name" value="Acyl_CoA_acyltransferase"/>
</dbReference>
<dbReference type="SUPFAM" id="SSF55729">
    <property type="entry name" value="Acyl-CoA N-acyltransferases (Nat)"/>
    <property type="match status" value="1"/>
</dbReference>
<protein>
    <submittedName>
        <fullName evidence="4">GNAT family N-acetyltransferase</fullName>
    </submittedName>
</protein>
<dbReference type="AlphaFoldDB" id="A0A6G4XRG6"/>
<evidence type="ECO:0000256" key="2">
    <source>
        <dbReference type="ARBA" id="ARBA00023315"/>
    </source>
</evidence>
<name>A0A6G4XRG6_9ACTN</name>
<gene>
    <name evidence="4" type="ORF">G6045_29650</name>
</gene>
<dbReference type="EMBL" id="JAAKZW010000171">
    <property type="protein sequence ID" value="NGO79792.1"/>
    <property type="molecule type" value="Genomic_DNA"/>
</dbReference>
<dbReference type="Gene3D" id="3.40.630.30">
    <property type="match status" value="1"/>
</dbReference>
<dbReference type="InterPro" id="IPR000182">
    <property type="entry name" value="GNAT_dom"/>
</dbReference>
<proteinExistence type="predicted"/>